<evidence type="ECO:0000313" key="1">
    <source>
        <dbReference type="EMBL" id="PUA81715.1"/>
    </source>
</evidence>
<dbReference type="OrthoDB" id="5192147at2"/>
<dbReference type="EMBL" id="PYXZ01000002">
    <property type="protein sequence ID" value="PUA81715.1"/>
    <property type="molecule type" value="Genomic_DNA"/>
</dbReference>
<sequence length="97" mass="10939">MPLIYPVAEDTPDDADTTFDDFADDWSETWVVEIDTDHESEDEGEYVRLGPVGAQQAWDLAHEIEDKRPGWVISILPIFAVETDADDLIAQIESDDD</sequence>
<reference evidence="1 2" key="1">
    <citation type="submission" date="2018-03" db="EMBL/GenBank/DDBJ databases">
        <authorList>
            <person name="Keele B.F."/>
        </authorList>
    </citation>
    <scope>NUCLEOTIDE SEQUENCE [LARGE SCALE GENOMIC DNA]</scope>
    <source>
        <strain evidence="1 2">IB-3</strain>
    </source>
</reference>
<comment type="caution">
    <text evidence="1">The sequence shown here is derived from an EMBL/GenBank/DDBJ whole genome shotgun (WGS) entry which is preliminary data.</text>
</comment>
<organism evidence="1 2">
    <name type="scientific">Nocardioides currus</name>
    <dbReference type="NCBI Taxonomy" id="2133958"/>
    <lineage>
        <taxon>Bacteria</taxon>
        <taxon>Bacillati</taxon>
        <taxon>Actinomycetota</taxon>
        <taxon>Actinomycetes</taxon>
        <taxon>Propionibacteriales</taxon>
        <taxon>Nocardioidaceae</taxon>
        <taxon>Nocardioides</taxon>
    </lineage>
</organism>
<dbReference type="AlphaFoldDB" id="A0A2R7YZB5"/>
<evidence type="ECO:0000313" key="2">
    <source>
        <dbReference type="Proteomes" id="UP000244867"/>
    </source>
</evidence>
<proteinExistence type="predicted"/>
<accession>A0A2R7YZB5</accession>
<name>A0A2R7YZB5_9ACTN</name>
<dbReference type="Proteomes" id="UP000244867">
    <property type="component" value="Unassembled WGS sequence"/>
</dbReference>
<gene>
    <name evidence="1" type="ORF">C7S10_06495</name>
</gene>
<dbReference type="RefSeq" id="WP_108343597.1">
    <property type="nucleotide sequence ID" value="NZ_PYXZ01000002.1"/>
</dbReference>
<keyword evidence="2" id="KW-1185">Reference proteome</keyword>
<protein>
    <submittedName>
        <fullName evidence="1">Uncharacterized protein</fullName>
    </submittedName>
</protein>